<organism evidence="2 3">
    <name type="scientific">Pinctada imbricata</name>
    <name type="common">Atlantic pearl-oyster</name>
    <name type="synonym">Pinctada martensii</name>
    <dbReference type="NCBI Taxonomy" id="66713"/>
    <lineage>
        <taxon>Eukaryota</taxon>
        <taxon>Metazoa</taxon>
        <taxon>Spiralia</taxon>
        <taxon>Lophotrochozoa</taxon>
        <taxon>Mollusca</taxon>
        <taxon>Bivalvia</taxon>
        <taxon>Autobranchia</taxon>
        <taxon>Pteriomorphia</taxon>
        <taxon>Pterioida</taxon>
        <taxon>Pterioidea</taxon>
        <taxon>Pteriidae</taxon>
        <taxon>Pinctada</taxon>
    </lineage>
</organism>
<keyword evidence="3" id="KW-1185">Reference proteome</keyword>
<evidence type="ECO:0000259" key="1">
    <source>
        <dbReference type="PROSITE" id="PS50815"/>
    </source>
</evidence>
<accession>A0AA89BWV1</accession>
<proteinExistence type="predicted"/>
<dbReference type="Proteomes" id="UP001186944">
    <property type="component" value="Unassembled WGS sequence"/>
</dbReference>
<reference evidence="2" key="1">
    <citation type="submission" date="2019-08" db="EMBL/GenBank/DDBJ databases">
        <title>The improved chromosome-level genome for the pearl oyster Pinctada fucata martensii using PacBio sequencing and Hi-C.</title>
        <authorList>
            <person name="Zheng Z."/>
        </authorList>
    </citation>
    <scope>NUCLEOTIDE SEQUENCE</scope>
    <source>
        <strain evidence="2">ZZ-2019</strain>
        <tissue evidence="2">Adductor muscle</tissue>
    </source>
</reference>
<dbReference type="AlphaFoldDB" id="A0AA89BWV1"/>
<dbReference type="PANTHER" id="PTHR11842">
    <property type="entry name" value="MITOTIC SPINDLE ASSEMBLY CHECKPOINT PROTEIN MAD2"/>
    <property type="match status" value="1"/>
</dbReference>
<name>A0AA89BWV1_PINIB</name>
<protein>
    <recommendedName>
        <fullName evidence="1">HORMA domain-containing protein</fullName>
    </recommendedName>
</protein>
<feature type="domain" description="HORMA" evidence="1">
    <location>
        <begin position="8"/>
        <end position="196"/>
    </location>
</feature>
<gene>
    <name evidence="2" type="ORF">FSP39_004382</name>
</gene>
<dbReference type="EMBL" id="VSWD01000006">
    <property type="protein sequence ID" value="KAK3099439.1"/>
    <property type="molecule type" value="Genomic_DNA"/>
</dbReference>
<dbReference type="InterPro" id="IPR003511">
    <property type="entry name" value="HORMA_dom"/>
</dbReference>
<evidence type="ECO:0000313" key="3">
    <source>
        <dbReference type="Proteomes" id="UP001186944"/>
    </source>
</evidence>
<dbReference type="PANTHER" id="PTHR11842:SF10">
    <property type="entry name" value="MITOTIC SPINDLE ASSEMBLY CHECKPOINT PROTEIN MAD2B"/>
    <property type="match status" value="1"/>
</dbReference>
<sequence length="201" mass="23132">MDFDETQSFGLDILLEFLEVAIHCILHKRDLYPKGVFRQAKKYGVPVQMCIHPDVSQYIKDILESIKRLPKNSAEQVCLVIMDKDSSPVERFVFKLATSSLVSQGDRFLYDLEQSLRSFLLKLNVCDSLLSHVTAQCSWTVHVTTKQSSAEKMNMTQLDRGFPWVEAEGSEVNFDEFCVVPIRSLRSHFFDIQLFVQEKST</sequence>
<dbReference type="GO" id="GO:0016035">
    <property type="term" value="C:zeta DNA polymerase complex"/>
    <property type="evidence" value="ECO:0007669"/>
    <property type="project" value="TreeGrafter"/>
</dbReference>
<evidence type="ECO:0000313" key="2">
    <source>
        <dbReference type="EMBL" id="KAK3099439.1"/>
    </source>
</evidence>
<dbReference type="InterPro" id="IPR036570">
    <property type="entry name" value="HORMA_dom_sf"/>
</dbReference>
<dbReference type="SUPFAM" id="SSF56019">
    <property type="entry name" value="The spindle assembly checkpoint protein mad2"/>
    <property type="match status" value="1"/>
</dbReference>
<dbReference type="PROSITE" id="PS50815">
    <property type="entry name" value="HORMA"/>
    <property type="match status" value="1"/>
</dbReference>
<dbReference type="Pfam" id="PF02301">
    <property type="entry name" value="HORMA"/>
    <property type="match status" value="1"/>
</dbReference>
<dbReference type="Gene3D" id="3.30.900.10">
    <property type="entry name" value="HORMA domain"/>
    <property type="match status" value="1"/>
</dbReference>
<dbReference type="InterPro" id="IPR045091">
    <property type="entry name" value="Mad2-like"/>
</dbReference>
<comment type="caution">
    <text evidence="2">The sequence shown here is derived from an EMBL/GenBank/DDBJ whole genome shotgun (WGS) entry which is preliminary data.</text>
</comment>